<protein>
    <submittedName>
        <fullName evidence="5">Sodefrin-like factor</fullName>
    </submittedName>
</protein>
<feature type="domain" description="UPAR/Ly6" evidence="4">
    <location>
        <begin position="21"/>
        <end position="105"/>
    </location>
</feature>
<evidence type="ECO:0000256" key="2">
    <source>
        <dbReference type="ARBA" id="ARBA00022525"/>
    </source>
</evidence>
<feature type="signal peptide" evidence="3">
    <location>
        <begin position="1"/>
        <end position="20"/>
    </location>
</feature>
<keyword evidence="3" id="KW-0732">Signal</keyword>
<reference evidence="5" key="1">
    <citation type="journal article" date="2015" name="BMC Evol. Biol.">
        <title>High pheromone diversity in the male cheek gland of the red-spotted newt Notophthalmus viridescens (Salamandridae).</title>
        <authorList>
            <person name="Janssenswillen S."/>
            <person name="Willaert B."/>
            <person name="Treer D."/>
            <person name="Vandebergh W."/>
            <person name="Bossuyt F."/>
            <person name="Van Bocxlaer I."/>
        </authorList>
    </citation>
    <scope>NUCLEOTIDE SEQUENCE</scope>
    <source>
        <tissue evidence="5">Abdominal gland</tissue>
    </source>
</reference>
<dbReference type="AlphaFoldDB" id="A0A0F7JHS0"/>
<evidence type="ECO:0000256" key="3">
    <source>
        <dbReference type="SAM" id="SignalP"/>
    </source>
</evidence>
<proteinExistence type="evidence at transcript level"/>
<evidence type="ECO:0000256" key="1">
    <source>
        <dbReference type="ARBA" id="ARBA00004613"/>
    </source>
</evidence>
<comment type="subcellular location">
    <subcellularLocation>
        <location evidence="1">Secreted</location>
    </subcellularLocation>
</comment>
<feature type="domain" description="UPAR/Ly6" evidence="4">
    <location>
        <begin position="120"/>
        <end position="179"/>
    </location>
</feature>
<evidence type="ECO:0000313" key="5">
    <source>
        <dbReference type="EMBL" id="AKH14022.1"/>
    </source>
</evidence>
<dbReference type="InterPro" id="IPR050918">
    <property type="entry name" value="CNF-like_PLA2_Inhibitor"/>
</dbReference>
<organism evidence="5">
    <name type="scientific">Ichthyosaura alpestris</name>
    <name type="common">Alpine newt</name>
    <name type="synonym">Mesotriton alpestris</name>
    <dbReference type="NCBI Taxonomy" id="54263"/>
    <lineage>
        <taxon>Eukaryota</taxon>
        <taxon>Metazoa</taxon>
        <taxon>Chordata</taxon>
        <taxon>Craniata</taxon>
        <taxon>Vertebrata</taxon>
        <taxon>Euteleostomi</taxon>
        <taxon>Amphibia</taxon>
        <taxon>Batrachia</taxon>
        <taxon>Caudata</taxon>
        <taxon>Salamandroidea</taxon>
        <taxon>Salamandridae</taxon>
        <taxon>Pleurodelinae</taxon>
        <taxon>Ichthyosaura</taxon>
    </lineage>
</organism>
<dbReference type="PANTHER" id="PTHR20914">
    <property type="entry name" value="LY6/PLAUR DOMAIN-CONTAINING PROTEIN 8"/>
    <property type="match status" value="1"/>
</dbReference>
<feature type="chain" id="PRO_5002516963" evidence="3">
    <location>
        <begin position="21"/>
        <end position="200"/>
    </location>
</feature>
<dbReference type="Pfam" id="PF00021">
    <property type="entry name" value="UPAR_LY6"/>
    <property type="match status" value="2"/>
</dbReference>
<dbReference type="CDD" id="cd23572">
    <property type="entry name" value="TFP_LU_ECD_PINLYP_rpt2"/>
    <property type="match status" value="1"/>
</dbReference>
<dbReference type="GO" id="GO:0005576">
    <property type="term" value="C:extracellular region"/>
    <property type="evidence" value="ECO:0007669"/>
    <property type="project" value="UniProtKB-SubCell"/>
</dbReference>
<sequence>MRAILAAVVMLQVLITGADCLLCEQCFATGTSQCSGVSKPCSPGVTHCIKGLENDTQGTKVYLTAFKDCLDPSQKSTCGKEFFIKNSVVSFQVSRTCCDSDSCNRGDVEVTAVDKTPNEYKCKDCFTNQSTAACTASGEVQCTGEHDTCASFSGTAARPGEALSQYSLKGCASKDFCKLFPLVGTQAYIFDLLCSPAEKP</sequence>
<dbReference type="InterPro" id="IPR045860">
    <property type="entry name" value="Snake_toxin-like_sf"/>
</dbReference>
<accession>A0A0F7JHS0</accession>
<dbReference type="EMBL" id="KP849587">
    <property type="protein sequence ID" value="AKH14022.1"/>
    <property type="molecule type" value="mRNA"/>
</dbReference>
<dbReference type="InterPro" id="IPR016054">
    <property type="entry name" value="LY6_UPA_recep-like"/>
</dbReference>
<dbReference type="PANTHER" id="PTHR20914:SF31">
    <property type="entry name" value="PHOSPHOLIPASE A2 INHIBITOR AND LY6_PLAUR DOMAIN-CONTAINING PROTEIN"/>
    <property type="match status" value="1"/>
</dbReference>
<evidence type="ECO:0000259" key="4">
    <source>
        <dbReference type="Pfam" id="PF00021"/>
    </source>
</evidence>
<dbReference type="SUPFAM" id="SSF57302">
    <property type="entry name" value="Snake toxin-like"/>
    <property type="match status" value="2"/>
</dbReference>
<dbReference type="Gene3D" id="2.10.60.10">
    <property type="entry name" value="CD59"/>
    <property type="match status" value="2"/>
</dbReference>
<name>A0A0F7JHS0_ICHAP</name>
<keyword evidence="2" id="KW-0964">Secreted</keyword>